<evidence type="ECO:0000256" key="2">
    <source>
        <dbReference type="ARBA" id="ARBA00022484"/>
    </source>
</evidence>
<dbReference type="GeneID" id="18388474"/>
<dbReference type="Gene3D" id="3.90.1850.10">
    <property type="entry name" value="RNA-directed RNA polymerase lambda-3"/>
    <property type="match status" value="1"/>
</dbReference>
<dbReference type="GO" id="GO:0003968">
    <property type="term" value="F:RNA-directed RNA polymerase activity"/>
    <property type="evidence" value="ECO:0007669"/>
    <property type="project" value="UniProtKB-KW"/>
</dbReference>
<keyword evidence="8" id="KW-1185">Reference proteome</keyword>
<dbReference type="InterPro" id="IPR043502">
    <property type="entry name" value="DNA/RNA_pol_sf"/>
</dbReference>
<organism evidence="7 8">
    <name type="scientific">Inachis io cypovirus 2</name>
    <dbReference type="NCBI Taxonomy" id="1382295"/>
    <lineage>
        <taxon>Viruses</taxon>
        <taxon>Riboviria</taxon>
        <taxon>Orthornavirae</taxon>
        <taxon>Duplornaviricota</taxon>
        <taxon>Resentoviricetes</taxon>
        <taxon>Reovirales</taxon>
        <taxon>Spinareoviridae</taxon>
        <taxon>Cypovirus</taxon>
        <taxon>Cypovirus inachidis</taxon>
        <taxon>Cypovirus 2</taxon>
    </lineage>
</organism>
<dbReference type="Pfam" id="PF22213">
    <property type="entry name" value="CPV_RdRP_C"/>
    <property type="match status" value="1"/>
</dbReference>
<evidence type="ECO:0000313" key="8">
    <source>
        <dbReference type="Proteomes" id="UP000095968"/>
    </source>
</evidence>
<evidence type="ECO:0000259" key="5">
    <source>
        <dbReference type="Pfam" id="PF22209"/>
    </source>
</evidence>
<keyword evidence="3" id="KW-0808">Transferase</keyword>
<accession>W6EJ09</accession>
<feature type="domain" description="RNA-directed RNA polymerase N-terminal" evidence="5">
    <location>
        <begin position="65"/>
        <end position="288"/>
    </location>
</feature>
<dbReference type="RefSeq" id="YP_009002592.1">
    <property type="nucleotide sequence ID" value="NC_023491.1"/>
</dbReference>
<dbReference type="EC" id="2.7.7.48" evidence="1"/>
<dbReference type="EMBL" id="KC588366">
    <property type="protein sequence ID" value="AHJ14791.1"/>
    <property type="molecule type" value="Genomic_RNA"/>
</dbReference>
<evidence type="ECO:0000256" key="1">
    <source>
        <dbReference type="ARBA" id="ARBA00012494"/>
    </source>
</evidence>
<reference evidence="7 8" key="1">
    <citation type="submission" date="2013-01" db="EMBL/GenBank/DDBJ databases">
        <title>Genome sequence of type 2 cypovirus, Inachis io cypovirus 2.</title>
        <authorList>
            <person name="Rao S."/>
            <person name="Carner G.G."/>
            <person name="Sutton G."/>
            <person name="Mertens P.P.C."/>
        </authorList>
    </citation>
    <scope>NUCLEOTIDE SEQUENCE [LARGE SCALE GENOMIC DNA]</scope>
</reference>
<evidence type="ECO:0000256" key="4">
    <source>
        <dbReference type="ARBA" id="ARBA00022695"/>
    </source>
</evidence>
<dbReference type="InterPro" id="IPR054006">
    <property type="entry name" value="RdRP_N"/>
</dbReference>
<keyword evidence="2" id="KW-0696">RNA-directed RNA polymerase</keyword>
<dbReference type="InterPro" id="IPR054002">
    <property type="entry name" value="RdRP_C"/>
</dbReference>
<dbReference type="SUPFAM" id="SSF56672">
    <property type="entry name" value="DNA/RNA polymerases"/>
    <property type="match status" value="1"/>
</dbReference>
<evidence type="ECO:0000259" key="6">
    <source>
        <dbReference type="Pfam" id="PF22213"/>
    </source>
</evidence>
<name>W6EJ09_9REOV</name>
<proteinExistence type="predicted"/>
<feature type="domain" description="RNA-directed RNA polymerase C-terminal" evidence="6">
    <location>
        <begin position="877"/>
        <end position="1222"/>
    </location>
</feature>
<evidence type="ECO:0000256" key="3">
    <source>
        <dbReference type="ARBA" id="ARBA00022679"/>
    </source>
</evidence>
<dbReference type="Pfam" id="PF22212">
    <property type="entry name" value="CPV_RdRP_pol_dom"/>
    <property type="match status" value="1"/>
</dbReference>
<keyword evidence="4" id="KW-0548">Nucleotidyltransferase</keyword>
<protein>
    <recommendedName>
        <fullName evidence="1">RNA-directed RNA polymerase</fullName>
        <ecNumber evidence="1">2.7.7.48</ecNumber>
    </recommendedName>
</protein>
<dbReference type="Pfam" id="PF22209">
    <property type="entry name" value="CPV_RdRP_N"/>
    <property type="match status" value="1"/>
</dbReference>
<sequence length="1225" mass="140218">MAFNAIELKTLQKIIDNRVSNRAELFRFLKFGTNQNKKIYSLSELRNLKFTGDVGFGSYTASFIIPNEIIDPPEFNRDWYKTNANNSDFESPPFNYVPTFRFKTFLEQEGDFTSKELFSQLSQFFLEDQVQTRGGDIWRNLAGVVDSCDAIYGTENYPLRHLLSSFLQPYNEFPFYFSKGRFVFNDEQAVSIFPHIIYMITSCIGDVCIGNSSHIESIIIISNYLCYAQTSLLDNQLKFQKHCVASLLEDINNLKAVEVPLFSLNGILNSVIIRSVEEPKWIRDTFKSDLYLELTCKQTVEFITAFRSNLHTIDEVIYLHTLCRLLSNTRLYLVSIPELSRVKGSQPRIERSLLKPPMLKEQSQSRLPLEFEVPTESTLEPLARYLSCFEHAIGSKLADLNFNSELIFHYTARSGGRKISDLSLIPMEYDKIFRLASNKRIVLAALESEHFTNIDKFYESLKHPVMLGGRNQIRRRQRQIFIIGNEMFMLHFPLYRIEKAFTRKSPHASVGKQTGSYLDVLPCLLSTSHGWLSSAMDVSGMDASIQEALRLTTSSFCLNVSKYINNNSYGPFFSEEMYLDSTDGINPVTSLTTVLVGAVTQAIAVSISYPYKSMKLESKIFGEMYGQNQTYGSGLPSTSDHHIVALVSALRGSELAGPHYYNTHSTRAKISIMGDDLLLIYVGNHNKTSIVCQNDAKTLHKYGFEVDESASINSGEFLQQLAICGRYVGYRDRISLFTAERPNYKSTPSERCSEDFAIFSDMISRCYNTRGLATLLWRKSAYTNRRITLKMTGKDVNELITAKTSIWHGMTIRFSGEEMAAPLNDWGNTLKHVKPDETFTVQIYLPIIWLFLTGGGELPWPELIGNNGVRVPAKTMYGPRGPACNRLLFQLCDDPSVIKYSDLEDKLNLETLQSFGADYAYNLAQYNLTNLRENVRDLRINPAHIAEVSNRLTNYLDQTSIQRSRNAFNMLNIAQVKIDRSLVYAYNVETRIKNALYSTDIDRYEYVENNEKFQKIMLLATKRINVDYSSKSGLALHAYRCKLNKDLPKTANRFPELHTISLSASTKPGSEGWQLLQQFGFLNYRTLAVSSVIAKLTGKYAYFKEDDKAFETAKYIFNTHHEFIDIYFDAINLPTQTRDEYIALLRTSDDDKRIYYPYTLTNRQLFFINNNVMEGKKHYADKAAWVEASRRYSNGYAAAAVYLFLLSHAFDWYGEKVDIELVRYV</sequence>
<dbReference type="Proteomes" id="UP000095968">
    <property type="component" value="Genome"/>
</dbReference>
<dbReference type="KEGG" id="vg:18388474"/>
<evidence type="ECO:0000313" key="7">
    <source>
        <dbReference type="EMBL" id="AHJ14791.1"/>
    </source>
</evidence>